<dbReference type="AlphaFoldDB" id="A0AAP7A4E8"/>
<protein>
    <submittedName>
        <fullName evidence="2">N-acetylglucosamine kinase</fullName>
    </submittedName>
</protein>
<keyword evidence="2" id="KW-0418">Kinase</keyword>
<proteinExistence type="predicted"/>
<dbReference type="RefSeq" id="WP_163979652.1">
    <property type="nucleotide sequence ID" value="NZ_JABFOR010000037.1"/>
</dbReference>
<dbReference type="Gene3D" id="3.30.420.40">
    <property type="match status" value="2"/>
</dbReference>
<dbReference type="InterPro" id="IPR002731">
    <property type="entry name" value="ATPase_BadF"/>
</dbReference>
<evidence type="ECO:0000313" key="2">
    <source>
        <dbReference type="EMBL" id="NOJ73126.1"/>
    </source>
</evidence>
<feature type="domain" description="ATPase BadF/BadG/BcrA/BcrD type" evidence="1">
    <location>
        <begin position="11"/>
        <end position="287"/>
    </location>
</feature>
<dbReference type="CDD" id="cd24007">
    <property type="entry name" value="ASKHA_NBD_eukNAGK-like"/>
    <property type="match status" value="1"/>
</dbReference>
<evidence type="ECO:0000259" key="1">
    <source>
        <dbReference type="Pfam" id="PF01869"/>
    </source>
</evidence>
<comment type="caution">
    <text evidence="2">The sequence shown here is derived from an EMBL/GenBank/DDBJ whole genome shotgun (WGS) entry which is preliminary data.</text>
</comment>
<dbReference type="Proteomes" id="UP000552038">
    <property type="component" value="Unassembled WGS sequence"/>
</dbReference>
<dbReference type="PANTHER" id="PTHR43190:SF3">
    <property type="entry name" value="N-ACETYL-D-GLUCOSAMINE KINASE"/>
    <property type="match status" value="1"/>
</dbReference>
<dbReference type="InterPro" id="IPR043129">
    <property type="entry name" value="ATPase_NBD"/>
</dbReference>
<name>A0AAP7A4E8_PAEAL</name>
<dbReference type="EMBL" id="JABFOR010000037">
    <property type="protein sequence ID" value="NOJ73126.1"/>
    <property type="molecule type" value="Genomic_DNA"/>
</dbReference>
<gene>
    <name evidence="2" type="ORF">HMI46_21560</name>
</gene>
<keyword evidence="2" id="KW-0808">Transferase</keyword>
<sequence length="330" mass="35576">METYRIPLLAVDGGGTKCLVRLLDREGTVLGQGKGGSSNYQGVGGDEVIRALSHGIEAALHDYCRRHEYSMSYEAVAIECAVFALAGLDTEHDRQIITGLVQSVLNKLSLEADHVIVENDGYTALLGATGGEPGVLVIAGTGSIIFGVNDDGQTARAGGWGHRVGDEGSGYWIGKEAIRTILKSYDGRETSTGLGEWILLHLGVNNEEELFNWTYSKEYSVDKVSELAEIVNRAAVAGNREASQILVAAADELFQGAAAVINHLSLLNTRFTMVLQGGVLRHEGHVRNRLMHKIEAYAPKVSFHEASREPIDGVTAMGISYLLKKMPARS</sequence>
<dbReference type="Pfam" id="PF01869">
    <property type="entry name" value="BcrAD_BadFG"/>
    <property type="match status" value="1"/>
</dbReference>
<accession>A0AAP7A4E8</accession>
<dbReference type="GO" id="GO:0016301">
    <property type="term" value="F:kinase activity"/>
    <property type="evidence" value="ECO:0007669"/>
    <property type="project" value="UniProtKB-KW"/>
</dbReference>
<organism evidence="2 3">
    <name type="scientific">Paenibacillus alvei</name>
    <name type="common">Bacillus alvei</name>
    <dbReference type="NCBI Taxonomy" id="44250"/>
    <lineage>
        <taxon>Bacteria</taxon>
        <taxon>Bacillati</taxon>
        <taxon>Bacillota</taxon>
        <taxon>Bacilli</taxon>
        <taxon>Bacillales</taxon>
        <taxon>Paenibacillaceae</taxon>
        <taxon>Paenibacillus</taxon>
    </lineage>
</organism>
<evidence type="ECO:0000313" key="3">
    <source>
        <dbReference type="Proteomes" id="UP000552038"/>
    </source>
</evidence>
<dbReference type="SUPFAM" id="SSF53067">
    <property type="entry name" value="Actin-like ATPase domain"/>
    <property type="match status" value="2"/>
</dbReference>
<reference evidence="2 3" key="1">
    <citation type="submission" date="2020-05" db="EMBL/GenBank/DDBJ databases">
        <title>Whole genome sequencing and identification of novel metabolites from Paenibacillus alvei strain JR949.</title>
        <authorList>
            <person name="Rajendhran J."/>
            <person name="Sree Pranav P."/>
            <person name="Mahalakshmi B."/>
            <person name="Karthikeyan R."/>
        </authorList>
    </citation>
    <scope>NUCLEOTIDE SEQUENCE [LARGE SCALE GENOMIC DNA]</scope>
    <source>
        <strain evidence="2 3">JR949</strain>
    </source>
</reference>
<dbReference type="InterPro" id="IPR052519">
    <property type="entry name" value="Euk-type_GlcNAc_Kinase"/>
</dbReference>
<dbReference type="PANTHER" id="PTHR43190">
    <property type="entry name" value="N-ACETYL-D-GLUCOSAMINE KINASE"/>
    <property type="match status" value="1"/>
</dbReference>